<organism evidence="4 5">
    <name type="scientific">Pseudoruegeria aquimaris</name>
    <dbReference type="NCBI Taxonomy" id="393663"/>
    <lineage>
        <taxon>Bacteria</taxon>
        <taxon>Pseudomonadati</taxon>
        <taxon>Pseudomonadota</taxon>
        <taxon>Alphaproteobacteria</taxon>
        <taxon>Rhodobacterales</taxon>
        <taxon>Roseobacteraceae</taxon>
        <taxon>Pseudoruegeria</taxon>
    </lineage>
</organism>
<dbReference type="EMBL" id="FWFQ01000021">
    <property type="protein sequence ID" value="SLN53948.1"/>
    <property type="molecule type" value="Genomic_DNA"/>
</dbReference>
<keyword evidence="5" id="KW-1185">Reference proteome</keyword>
<name>A0A1Y5T1N4_9RHOB</name>
<dbReference type="NCBIfam" id="NF043036">
    <property type="entry name" value="ErythonDh"/>
    <property type="match status" value="1"/>
</dbReference>
<dbReference type="Gene3D" id="3.90.25.10">
    <property type="entry name" value="UDP-galactose 4-epimerase, domain 1"/>
    <property type="match status" value="1"/>
</dbReference>
<dbReference type="PANTHER" id="PTHR43103:SF3">
    <property type="entry name" value="ADP-L-GLYCERO-D-MANNO-HEPTOSE-6-EPIMERASE"/>
    <property type="match status" value="1"/>
</dbReference>
<gene>
    <name evidence="4" type="ORF">PSA7680_02818</name>
</gene>
<keyword evidence="2" id="KW-0119">Carbohydrate metabolism</keyword>
<evidence type="ECO:0000256" key="1">
    <source>
        <dbReference type="ARBA" id="ARBA00022857"/>
    </source>
</evidence>
<dbReference type="InterPro" id="IPR050005">
    <property type="entry name" value="DenD"/>
</dbReference>
<dbReference type="Gene3D" id="3.40.50.720">
    <property type="entry name" value="NAD(P)-binding Rossmann-like Domain"/>
    <property type="match status" value="1"/>
</dbReference>
<dbReference type="GO" id="GO:0016491">
    <property type="term" value="F:oxidoreductase activity"/>
    <property type="evidence" value="ECO:0007669"/>
    <property type="project" value="InterPro"/>
</dbReference>
<evidence type="ECO:0000313" key="4">
    <source>
        <dbReference type="EMBL" id="SLN53948.1"/>
    </source>
</evidence>
<proteinExistence type="predicted"/>
<dbReference type="Proteomes" id="UP000193409">
    <property type="component" value="Unassembled WGS sequence"/>
</dbReference>
<dbReference type="Pfam" id="PF01370">
    <property type="entry name" value="Epimerase"/>
    <property type="match status" value="1"/>
</dbReference>
<sequence>MGTIENILIIGGGGMVGQKLAHALAREPLTPGTTSALTLMDLGFPPGSPAGARQITADVSDPAPLRAALAERPAVIFHFAAIVSGQAEADFDLGWAVNHMAFWHFLEAVRQEHLASGGSYCPRVVFTSSIAVFGGPYPEVIDDGFPPAPLTSYGAQKAACELMLADFSRKGFLDGIAIRLPTICVRPGKPNKAASGFFSGIIREPLNGQEAVLPVGTDVRHWHASPASAVGFLRHAARLDTAPLGQRRALNLPGVSCTVEEQIEALRAVAGNDVVALIKPQPDPVIESIVAGWPRNFAPERALALGFRADADFRAIIESYIREDLAPEQAQRLRLR</sequence>
<protein>
    <submittedName>
        <fullName evidence="4">NAD dependent epimerase/dehydratase family protein</fullName>
    </submittedName>
</protein>
<dbReference type="InterPro" id="IPR036291">
    <property type="entry name" value="NAD(P)-bd_dom_sf"/>
</dbReference>
<dbReference type="AlphaFoldDB" id="A0A1Y5T1N4"/>
<evidence type="ECO:0000313" key="5">
    <source>
        <dbReference type="Proteomes" id="UP000193409"/>
    </source>
</evidence>
<evidence type="ECO:0000256" key="2">
    <source>
        <dbReference type="ARBA" id="ARBA00023277"/>
    </source>
</evidence>
<dbReference type="SUPFAM" id="SSF51735">
    <property type="entry name" value="NAD(P)-binding Rossmann-fold domains"/>
    <property type="match status" value="1"/>
</dbReference>
<accession>A0A1Y5T1N4</accession>
<evidence type="ECO:0000259" key="3">
    <source>
        <dbReference type="Pfam" id="PF01370"/>
    </source>
</evidence>
<reference evidence="4 5" key="1">
    <citation type="submission" date="2017-03" db="EMBL/GenBank/DDBJ databases">
        <authorList>
            <person name="Afonso C.L."/>
            <person name="Miller P.J."/>
            <person name="Scott M.A."/>
            <person name="Spackman E."/>
            <person name="Goraichik I."/>
            <person name="Dimitrov K.M."/>
            <person name="Suarez D.L."/>
            <person name="Swayne D.E."/>
        </authorList>
    </citation>
    <scope>NUCLEOTIDE SEQUENCE [LARGE SCALE GENOMIC DNA]</scope>
    <source>
        <strain evidence="4 5">CECT 7680</strain>
    </source>
</reference>
<keyword evidence="1" id="KW-0521">NADP</keyword>
<dbReference type="PANTHER" id="PTHR43103">
    <property type="entry name" value="NUCLEOSIDE-DIPHOSPHATE-SUGAR EPIMERASE"/>
    <property type="match status" value="1"/>
</dbReference>
<dbReference type="InterPro" id="IPR001509">
    <property type="entry name" value="Epimerase_deHydtase"/>
</dbReference>
<dbReference type="CDD" id="cd05238">
    <property type="entry name" value="Gne_like_SDR_e"/>
    <property type="match status" value="1"/>
</dbReference>
<feature type="domain" description="NAD-dependent epimerase/dehydratase" evidence="3">
    <location>
        <begin position="7"/>
        <end position="222"/>
    </location>
</feature>
<dbReference type="RefSeq" id="WP_085869349.1">
    <property type="nucleotide sequence ID" value="NZ_FWFQ01000021.1"/>
</dbReference>